<evidence type="ECO:0008006" key="3">
    <source>
        <dbReference type="Google" id="ProtNLM"/>
    </source>
</evidence>
<accession>H8G8K8</accession>
<reference evidence="1 2" key="1">
    <citation type="journal article" date="2012" name="Stand. Genomic Sci.">
        <title>Genome sequence of the soil bacterium Saccharomonospora azurea type strain (NA-128(T)).</title>
        <authorList>
            <person name="Klenk H.P."/>
            <person name="Held B."/>
            <person name="Lucas S."/>
            <person name="Lapidus A."/>
            <person name="Copeland A."/>
            <person name="Hammon N."/>
            <person name="Pitluck S."/>
            <person name="Goodwin L.A."/>
            <person name="Han C."/>
            <person name="Tapia R."/>
            <person name="Brambilla E.M."/>
            <person name="Potter G."/>
            <person name="Land M."/>
            <person name="Ivanova N."/>
            <person name="Rohde M."/>
            <person name="Goker M."/>
            <person name="Detter J.C."/>
            <person name="Kyrpides N.C."/>
            <person name="Woyke T."/>
        </authorList>
    </citation>
    <scope>NUCLEOTIDE SEQUENCE [LARGE SCALE GENOMIC DNA]</scope>
    <source>
        <strain evidence="1 2">NA-128</strain>
    </source>
</reference>
<dbReference type="EMBL" id="CM001466">
    <property type="protein sequence ID" value="EHY87442.1"/>
    <property type="molecule type" value="Genomic_DNA"/>
</dbReference>
<organism evidence="1 2">
    <name type="scientific">Saccharomonospora azurea NA-128</name>
    <dbReference type="NCBI Taxonomy" id="882081"/>
    <lineage>
        <taxon>Bacteria</taxon>
        <taxon>Bacillati</taxon>
        <taxon>Actinomycetota</taxon>
        <taxon>Actinomycetes</taxon>
        <taxon>Pseudonocardiales</taxon>
        <taxon>Pseudonocardiaceae</taxon>
        <taxon>Saccharomonospora</taxon>
    </lineage>
</organism>
<dbReference type="RefSeq" id="WP_005438250.1">
    <property type="nucleotide sequence ID" value="NZ_CM001466.1"/>
</dbReference>
<evidence type="ECO:0000313" key="2">
    <source>
        <dbReference type="Proteomes" id="UP000004705"/>
    </source>
</evidence>
<gene>
    <name evidence="1" type="ORF">SacazDRAFT_00479</name>
</gene>
<name>H8G8K8_9PSEU</name>
<protein>
    <recommendedName>
        <fullName evidence="3">Peptidase propeptide domain-containing protein</fullName>
    </recommendedName>
</protein>
<dbReference type="OrthoDB" id="2082683at2"/>
<evidence type="ECO:0000313" key="1">
    <source>
        <dbReference type="EMBL" id="EHY87442.1"/>
    </source>
</evidence>
<sequence length="225" mass="23981">MTVLRDRWLPLSVLVLAIAALVASLVWVVGGTGVGGSVNGPGYGGMPMMSGHGGMMSGAPGHGPVRSLDDACRAADQFGQQRGLRTGEVMQFSNGYYAELLDSQSRGATEVLLDPASGFTQLEMGPAMMWNTAYGMTRTTPQSSPPSVTPDQALRIADQWLTQNRPGLHAAEATAFPGYYTLHTLRDNQIVGMISVNAHASAVWYHTWHGQFVAMQEAATSGMPR</sequence>
<proteinExistence type="predicted"/>
<dbReference type="Proteomes" id="UP000004705">
    <property type="component" value="Chromosome"/>
</dbReference>
<dbReference type="AlphaFoldDB" id="H8G8K8"/>
<keyword evidence="2" id="KW-1185">Reference proteome</keyword>
<dbReference type="HOGENOM" id="CLU_098908_0_0_11"/>